<organism evidence="9">
    <name type="scientific">Daucus carota subsp. sativus</name>
    <name type="common">Carrot</name>
    <dbReference type="NCBI Taxonomy" id="79200"/>
    <lineage>
        <taxon>Eukaryota</taxon>
        <taxon>Viridiplantae</taxon>
        <taxon>Streptophyta</taxon>
        <taxon>Embryophyta</taxon>
        <taxon>Tracheophyta</taxon>
        <taxon>Spermatophyta</taxon>
        <taxon>Magnoliopsida</taxon>
        <taxon>eudicotyledons</taxon>
        <taxon>Gunneridae</taxon>
        <taxon>Pentapetalae</taxon>
        <taxon>asterids</taxon>
        <taxon>campanulids</taxon>
        <taxon>Apiales</taxon>
        <taxon>Apiaceae</taxon>
        <taxon>Apioideae</taxon>
        <taxon>Scandiceae</taxon>
        <taxon>Daucinae</taxon>
        <taxon>Daucus</taxon>
        <taxon>Daucus sect. Daucus</taxon>
    </lineage>
</organism>
<evidence type="ECO:0000256" key="4">
    <source>
        <dbReference type="ARBA" id="ARBA00022679"/>
    </source>
</evidence>
<comment type="similarity">
    <text evidence="2">Belongs to the thiolase-like superfamily. FabH family.</text>
</comment>
<evidence type="ECO:0000256" key="6">
    <source>
        <dbReference type="ARBA" id="ARBA00023098"/>
    </source>
</evidence>
<keyword evidence="4" id="KW-0808">Transferase</keyword>
<evidence type="ECO:0000313" key="9">
    <source>
        <dbReference type="EMBL" id="KZN07630.1"/>
    </source>
</evidence>
<dbReference type="EMBL" id="LNRQ01000002">
    <property type="protein sequence ID" value="KZN07630.1"/>
    <property type="molecule type" value="Genomic_DNA"/>
</dbReference>
<reference evidence="9" key="1">
    <citation type="journal article" date="2016" name="Nat. Genet.">
        <title>A high-quality carrot genome assembly provides new insights into carotenoid accumulation and asterid genome evolution.</title>
        <authorList>
            <person name="Iorizzo M."/>
            <person name="Ellison S."/>
            <person name="Senalik D."/>
            <person name="Zeng P."/>
            <person name="Satapoomin P."/>
            <person name="Huang J."/>
            <person name="Bowman M."/>
            <person name="Iovene M."/>
            <person name="Sanseverino W."/>
            <person name="Cavagnaro P."/>
            <person name="Yildiz M."/>
            <person name="Macko-Podgorni A."/>
            <person name="Moranska E."/>
            <person name="Grzebelus E."/>
            <person name="Grzebelus D."/>
            <person name="Ashrafi H."/>
            <person name="Zheng Z."/>
            <person name="Cheng S."/>
            <person name="Spooner D."/>
            <person name="Van Deynze A."/>
            <person name="Simon P."/>
        </authorList>
    </citation>
    <scope>NUCLEOTIDE SEQUENCE [LARGE SCALE GENOMIC DNA]</scope>
    <source>
        <tissue evidence="9">Leaf</tissue>
    </source>
</reference>
<dbReference type="PANTHER" id="PTHR43091:SF1">
    <property type="entry name" value="BETA-KETOACYL-[ACYL-CARRIER-PROTEIN] SYNTHASE III, CHLOROPLASTIC"/>
    <property type="match status" value="1"/>
</dbReference>
<dbReference type="UniPathway" id="UPA00094"/>
<evidence type="ECO:0000256" key="2">
    <source>
        <dbReference type="ARBA" id="ARBA00008642"/>
    </source>
</evidence>
<evidence type="ECO:0000256" key="5">
    <source>
        <dbReference type="ARBA" id="ARBA00022832"/>
    </source>
</evidence>
<evidence type="ECO:0000259" key="8">
    <source>
        <dbReference type="Pfam" id="PF08541"/>
    </source>
</evidence>
<keyword evidence="6" id="KW-0443">Lipid metabolism</keyword>
<dbReference type="PANTHER" id="PTHR43091">
    <property type="entry name" value="3-OXOACYL-[ACYL-CARRIER-PROTEIN] SYNTHASE"/>
    <property type="match status" value="1"/>
</dbReference>
<dbReference type="Gramene" id="KZN07630">
    <property type="protein sequence ID" value="KZN07630"/>
    <property type="gene ID" value="DCAR_008467"/>
</dbReference>
<dbReference type="SUPFAM" id="SSF53901">
    <property type="entry name" value="Thiolase-like"/>
    <property type="match status" value="2"/>
</dbReference>
<evidence type="ECO:0000256" key="3">
    <source>
        <dbReference type="ARBA" id="ARBA00022516"/>
    </source>
</evidence>
<proteinExistence type="inferred from homology"/>
<gene>
    <name evidence="9" type="ORF">DCAR_008467</name>
</gene>
<feature type="domain" description="Beta-ketoacyl-[acyl-carrier-protein] synthase III C-terminal" evidence="8">
    <location>
        <begin position="234"/>
        <end position="323"/>
    </location>
</feature>
<dbReference type="Gene3D" id="3.40.47.10">
    <property type="match status" value="2"/>
</dbReference>
<dbReference type="InterPro" id="IPR013747">
    <property type="entry name" value="ACP_syn_III_C"/>
</dbReference>
<keyword evidence="3" id="KW-0444">Lipid biosynthesis</keyword>
<dbReference type="GO" id="GO:0006633">
    <property type="term" value="P:fatty acid biosynthetic process"/>
    <property type="evidence" value="ECO:0007669"/>
    <property type="project" value="UniProtKB-UniPathway"/>
</dbReference>
<protein>
    <recommendedName>
        <fullName evidence="8">Beta-ketoacyl-[acyl-carrier-protein] synthase III C-terminal domain-containing protein</fullName>
    </recommendedName>
</protein>
<evidence type="ECO:0000256" key="1">
    <source>
        <dbReference type="ARBA" id="ARBA00005194"/>
    </source>
</evidence>
<accession>A0A166FCX5</accession>
<keyword evidence="7" id="KW-0275">Fatty acid biosynthesis</keyword>
<evidence type="ECO:0000256" key="7">
    <source>
        <dbReference type="ARBA" id="ARBA00023160"/>
    </source>
</evidence>
<dbReference type="OMA" id="CAGFTHA"/>
<dbReference type="STRING" id="79200.A0A166FCX5"/>
<dbReference type="CDD" id="cd00830">
    <property type="entry name" value="KAS_III"/>
    <property type="match status" value="1"/>
</dbReference>
<dbReference type="InterPro" id="IPR016039">
    <property type="entry name" value="Thiolase-like"/>
</dbReference>
<dbReference type="GO" id="GO:0016746">
    <property type="term" value="F:acyltransferase activity"/>
    <property type="evidence" value="ECO:0007669"/>
    <property type="project" value="InterPro"/>
</dbReference>
<dbReference type="GO" id="GO:0009507">
    <property type="term" value="C:chloroplast"/>
    <property type="evidence" value="ECO:0007669"/>
    <property type="project" value="TreeGrafter"/>
</dbReference>
<name>A0A166FCX5_DAUCS</name>
<comment type="caution">
    <text evidence="9">The sequence shown here is derived from an EMBL/GenBank/DDBJ whole genome shotgun (WGS) entry which is preliminary data.</text>
</comment>
<sequence length="324" mass="34096">MANAYGLVASPAQAVRGKNHACTSIYRSTVISTRVHCSSNVEGAETLGAGVAASESRVPRLLSKGCKLVGCGSAVPSLKVSNDDLAKLVDTNDEWISVRTGIRNRRVLSGTDSLTALAAQAAKNALEMAKVDPDDVDLVLLCTSTPEDLFGSAPQACDSDDDGLFGFDVHSDGDGQRHLNATMKQKEMEHVAGSNGSALGFPPNRSAYSCIQMSGNEVFRFAVRAVPQSIEYALQNAGLSASSIDWLLLHQANKRILDAVATRLEVPSERVISNLANYGNTSAASIPLALDEAVRSRKVQPGHTIATAGFGAGLTWGSAVVRWG</sequence>
<dbReference type="AlphaFoldDB" id="A0A166FCX5"/>
<keyword evidence="5" id="KW-0276">Fatty acid metabolism</keyword>
<comment type="pathway">
    <text evidence="1">Lipid metabolism; fatty acid biosynthesis.</text>
</comment>
<dbReference type="Pfam" id="PF08541">
    <property type="entry name" value="ACP_syn_III_C"/>
    <property type="match status" value="1"/>
</dbReference>